<proteinExistence type="predicted"/>
<reference evidence="1 2" key="1">
    <citation type="submission" date="2020-08" db="EMBL/GenBank/DDBJ databases">
        <title>Genomic Encyclopedia of Type Strains, Phase IV (KMG-V): Genome sequencing to study the core and pangenomes of soil and plant-associated prokaryotes.</title>
        <authorList>
            <person name="Whitman W."/>
        </authorList>
    </citation>
    <scope>NUCLEOTIDE SEQUENCE [LARGE SCALE GENOMIC DNA]</scope>
    <source>
        <strain evidence="1 2">X5P3</strain>
    </source>
</reference>
<evidence type="ECO:0000313" key="1">
    <source>
        <dbReference type="EMBL" id="MBB5061805.1"/>
    </source>
</evidence>
<protein>
    <submittedName>
        <fullName evidence="1">Uncharacterized protein</fullName>
    </submittedName>
</protein>
<comment type="caution">
    <text evidence="1">The sequence shown here is derived from an EMBL/GenBank/DDBJ whole genome shotgun (WGS) entry which is preliminary data.</text>
</comment>
<sequence length="403" mass="44154">MTPDQLVASSFNGYPAAARRFAVEHLSLLQRLPLVVCPSFLQQIQNLDTSFPAEKESLRWQCDALQKLAPERYSALASPLAALSVSPSLQSLDWVQSPASFIPELTAYLWSSGQINQFRLGASALFASVPSREDTTHRLVFVMLGQGAQVESGKVLRKLSKQGVFFSSLKTATALQDIRQAIESHASKASAPYANWYVDGGVISDEIAGKLSNTTAVSYTGLSKLRERVLERMQGAVTLTSSSGGAEQIHTRLTNTSWRDVGASEITSDPVLQRFYTELFTESSGPQIFSTSFVQWTGRELIRRAQPQTLLLRYTPRQSHRDMREMFASATPSSFDPQGSFRDAEMGAYYNWIEMSRIAAPGKLTFMAWVENKPFAVIAGAGAPAGTICATPMSIAEALQNFG</sequence>
<accession>A0A7W8E8Y9</accession>
<dbReference type="EMBL" id="JACHIO010000001">
    <property type="protein sequence ID" value="MBB5061805.1"/>
    <property type="molecule type" value="Genomic_DNA"/>
</dbReference>
<organism evidence="1 2">
    <name type="scientific">Granulicella mallensis</name>
    <dbReference type="NCBI Taxonomy" id="940614"/>
    <lineage>
        <taxon>Bacteria</taxon>
        <taxon>Pseudomonadati</taxon>
        <taxon>Acidobacteriota</taxon>
        <taxon>Terriglobia</taxon>
        <taxon>Terriglobales</taxon>
        <taxon>Acidobacteriaceae</taxon>
        <taxon>Granulicella</taxon>
    </lineage>
</organism>
<name>A0A7W8E8Y9_9BACT</name>
<dbReference type="RefSeq" id="WP_184252352.1">
    <property type="nucleotide sequence ID" value="NZ_JACHIO010000001.1"/>
</dbReference>
<dbReference type="Proteomes" id="UP000584867">
    <property type="component" value="Unassembled WGS sequence"/>
</dbReference>
<evidence type="ECO:0000313" key="2">
    <source>
        <dbReference type="Proteomes" id="UP000584867"/>
    </source>
</evidence>
<gene>
    <name evidence="1" type="ORF">HDF15_000130</name>
</gene>
<dbReference type="AlphaFoldDB" id="A0A7W8E8Y9"/>